<comment type="caution">
    <text evidence="9">The sequence shown here is derived from an EMBL/GenBank/DDBJ whole genome shotgun (WGS) entry which is preliminary data.</text>
</comment>
<evidence type="ECO:0000256" key="2">
    <source>
        <dbReference type="ARBA" id="ARBA00009743"/>
    </source>
</evidence>
<evidence type="ECO:0000313" key="9">
    <source>
        <dbReference type="EMBL" id="EPS63786.1"/>
    </source>
</evidence>
<reference evidence="9 10" key="1">
    <citation type="journal article" date="2013" name="BMC Genomics">
        <title>The miniature genome of a carnivorous plant Genlisea aurea contains a low number of genes and short non-coding sequences.</title>
        <authorList>
            <person name="Leushkin E.V."/>
            <person name="Sutormin R.A."/>
            <person name="Nabieva E.R."/>
            <person name="Penin A.A."/>
            <person name="Kondrashov A.S."/>
            <person name="Logacheva M.D."/>
        </authorList>
    </citation>
    <scope>NUCLEOTIDE SEQUENCE [LARGE SCALE GENOMIC DNA]</scope>
</reference>
<feature type="domain" description="Alpha galactosidase C-terminal" evidence="8">
    <location>
        <begin position="72"/>
        <end position="147"/>
    </location>
</feature>
<proteinExistence type="inferred from homology"/>
<evidence type="ECO:0000256" key="3">
    <source>
        <dbReference type="ARBA" id="ARBA00012755"/>
    </source>
</evidence>
<evidence type="ECO:0000256" key="1">
    <source>
        <dbReference type="ARBA" id="ARBA00001255"/>
    </source>
</evidence>
<evidence type="ECO:0000256" key="4">
    <source>
        <dbReference type="ARBA" id="ARBA00022729"/>
    </source>
</evidence>
<dbReference type="Pfam" id="PF17801">
    <property type="entry name" value="Melibiase_C"/>
    <property type="match status" value="1"/>
</dbReference>
<dbReference type="GO" id="GO:0005975">
    <property type="term" value="P:carbohydrate metabolic process"/>
    <property type="evidence" value="ECO:0007669"/>
    <property type="project" value="InterPro"/>
</dbReference>
<evidence type="ECO:0000256" key="6">
    <source>
        <dbReference type="ARBA" id="ARBA00023157"/>
    </source>
</evidence>
<evidence type="ECO:0000256" key="5">
    <source>
        <dbReference type="ARBA" id="ARBA00022801"/>
    </source>
</evidence>
<sequence>DPDMLEVGNGGMSFSEYRSHFSIWALMKAPLLIGCDLRSIDSNTLHILGNKEVIAVNQDALGVQGKKITKNGDLEVWGGPLSGNRTVVALWNRGYWQATITATWSELGLHPTAVVNARDLWEHLTISRVKDHISAVVNPHDCKMYVLSP</sequence>
<dbReference type="EC" id="3.2.1.22" evidence="3"/>
<keyword evidence="10" id="KW-1185">Reference proteome</keyword>
<name>S8CGR2_9LAMI</name>
<dbReference type="AlphaFoldDB" id="S8CGR2"/>
<evidence type="ECO:0000256" key="7">
    <source>
        <dbReference type="ARBA" id="ARBA00023295"/>
    </source>
</evidence>
<comment type="similarity">
    <text evidence="2">Belongs to the glycosyl hydrolase 27 family.</text>
</comment>
<keyword evidence="7" id="KW-0326">Glycosidase</keyword>
<protein>
    <recommendedName>
        <fullName evidence="3">alpha-galactosidase</fullName>
        <ecNumber evidence="3">3.2.1.22</ecNumber>
    </recommendedName>
</protein>
<gene>
    <name evidence="9" type="ORF">M569_10999</name>
</gene>
<dbReference type="InterPro" id="IPR017853">
    <property type="entry name" value="GH"/>
</dbReference>
<dbReference type="PANTHER" id="PTHR11452:SF33">
    <property type="entry name" value="ALPHA-GALACTOSIDASE 2"/>
    <property type="match status" value="1"/>
</dbReference>
<dbReference type="InterPro" id="IPR013780">
    <property type="entry name" value="Glyco_hydro_b"/>
</dbReference>
<keyword evidence="6" id="KW-1015">Disulfide bond</keyword>
<dbReference type="OrthoDB" id="5795902at2759"/>
<dbReference type="Gene3D" id="3.20.20.70">
    <property type="entry name" value="Aldolase class I"/>
    <property type="match status" value="1"/>
</dbReference>
<dbReference type="InterPro" id="IPR002241">
    <property type="entry name" value="Glyco_hydro_27"/>
</dbReference>
<dbReference type="InterPro" id="IPR013785">
    <property type="entry name" value="Aldolase_TIM"/>
</dbReference>
<feature type="non-terminal residue" evidence="9">
    <location>
        <position position="1"/>
    </location>
</feature>
<dbReference type="Gene3D" id="2.60.40.1180">
    <property type="entry name" value="Golgi alpha-mannosidase II"/>
    <property type="match status" value="1"/>
</dbReference>
<feature type="non-terminal residue" evidence="9">
    <location>
        <position position="149"/>
    </location>
</feature>
<dbReference type="SUPFAM" id="SSF51011">
    <property type="entry name" value="Glycosyl hydrolase domain"/>
    <property type="match status" value="1"/>
</dbReference>
<dbReference type="Proteomes" id="UP000015453">
    <property type="component" value="Unassembled WGS sequence"/>
</dbReference>
<comment type="catalytic activity">
    <reaction evidence="1">
        <text>Hydrolysis of terminal, non-reducing alpha-D-galactose residues in alpha-D-galactosides, including galactose oligosaccharides, galactomannans and galactolipids.</text>
        <dbReference type="EC" id="3.2.1.22"/>
    </reaction>
</comment>
<dbReference type="EMBL" id="AUSU01005239">
    <property type="protein sequence ID" value="EPS63786.1"/>
    <property type="molecule type" value="Genomic_DNA"/>
</dbReference>
<accession>S8CGR2</accession>
<dbReference type="GO" id="GO:0004557">
    <property type="term" value="F:alpha-galactosidase activity"/>
    <property type="evidence" value="ECO:0007669"/>
    <property type="project" value="UniProtKB-EC"/>
</dbReference>
<dbReference type="SUPFAM" id="SSF51445">
    <property type="entry name" value="(Trans)glycosidases"/>
    <property type="match status" value="1"/>
</dbReference>
<organism evidence="9 10">
    <name type="scientific">Genlisea aurea</name>
    <dbReference type="NCBI Taxonomy" id="192259"/>
    <lineage>
        <taxon>Eukaryota</taxon>
        <taxon>Viridiplantae</taxon>
        <taxon>Streptophyta</taxon>
        <taxon>Embryophyta</taxon>
        <taxon>Tracheophyta</taxon>
        <taxon>Spermatophyta</taxon>
        <taxon>Magnoliopsida</taxon>
        <taxon>eudicotyledons</taxon>
        <taxon>Gunneridae</taxon>
        <taxon>Pentapetalae</taxon>
        <taxon>asterids</taxon>
        <taxon>lamiids</taxon>
        <taxon>Lamiales</taxon>
        <taxon>Lentibulariaceae</taxon>
        <taxon>Genlisea</taxon>
    </lineage>
</organism>
<keyword evidence="5" id="KW-0378">Hydrolase</keyword>
<dbReference type="GO" id="GO:0009505">
    <property type="term" value="C:plant-type cell wall"/>
    <property type="evidence" value="ECO:0007669"/>
    <property type="project" value="TreeGrafter"/>
</dbReference>
<keyword evidence="4" id="KW-0732">Signal</keyword>
<dbReference type="FunFam" id="2.60.40.1180:FF:000008">
    <property type="entry name" value="Alpha-galactosidase"/>
    <property type="match status" value="1"/>
</dbReference>
<dbReference type="PANTHER" id="PTHR11452">
    <property type="entry name" value="ALPHA-GALACTOSIDASE/ALPHA-N-ACETYLGALACTOSAMINIDASE"/>
    <property type="match status" value="1"/>
</dbReference>
<evidence type="ECO:0000259" key="8">
    <source>
        <dbReference type="Pfam" id="PF17801"/>
    </source>
</evidence>
<dbReference type="Pfam" id="PF16499">
    <property type="entry name" value="Melibiase_2"/>
    <property type="match status" value="1"/>
</dbReference>
<dbReference type="InterPro" id="IPR041233">
    <property type="entry name" value="Melibiase_C"/>
</dbReference>
<evidence type="ECO:0000313" key="10">
    <source>
        <dbReference type="Proteomes" id="UP000015453"/>
    </source>
</evidence>